<dbReference type="InterPro" id="IPR006175">
    <property type="entry name" value="YjgF/YER057c/UK114"/>
</dbReference>
<evidence type="ECO:0008006" key="2">
    <source>
        <dbReference type="Google" id="ProtNLM"/>
    </source>
</evidence>
<dbReference type="PANTHER" id="PTHR11803">
    <property type="entry name" value="2-IMINOBUTANOATE/2-IMINOPROPANOATE DEAMINASE RIDA"/>
    <property type="match status" value="1"/>
</dbReference>
<evidence type="ECO:0000313" key="1">
    <source>
        <dbReference type="EMBL" id="SUZ52198.1"/>
    </source>
</evidence>
<dbReference type="GO" id="GO:0005829">
    <property type="term" value="C:cytosol"/>
    <property type="evidence" value="ECO:0007669"/>
    <property type="project" value="TreeGrafter"/>
</dbReference>
<proteinExistence type="predicted"/>
<dbReference type="AlphaFoldDB" id="A0A381NEF9"/>
<dbReference type="Gene3D" id="3.30.1330.40">
    <property type="entry name" value="RutC-like"/>
    <property type="match status" value="1"/>
</dbReference>
<gene>
    <name evidence="1" type="ORF">METZ01_LOCUS5052</name>
</gene>
<accession>A0A381NEF9</accession>
<dbReference type="SUPFAM" id="SSF55298">
    <property type="entry name" value="YjgF-like"/>
    <property type="match status" value="1"/>
</dbReference>
<dbReference type="GO" id="GO:0019239">
    <property type="term" value="F:deaminase activity"/>
    <property type="evidence" value="ECO:0007669"/>
    <property type="project" value="TreeGrafter"/>
</dbReference>
<protein>
    <recommendedName>
        <fullName evidence="2">RidA family protein</fullName>
    </recommendedName>
</protein>
<name>A0A381NEF9_9ZZZZ</name>
<dbReference type="Pfam" id="PF01042">
    <property type="entry name" value="Ribonuc_L-PSP"/>
    <property type="match status" value="1"/>
</dbReference>
<dbReference type="InterPro" id="IPR035959">
    <property type="entry name" value="RutC-like_sf"/>
</dbReference>
<reference evidence="1" key="1">
    <citation type="submission" date="2018-05" db="EMBL/GenBank/DDBJ databases">
        <authorList>
            <person name="Lanie J.A."/>
            <person name="Ng W.-L."/>
            <person name="Kazmierczak K.M."/>
            <person name="Andrzejewski T.M."/>
            <person name="Davidsen T.M."/>
            <person name="Wayne K.J."/>
            <person name="Tettelin H."/>
            <person name="Glass J.I."/>
            <person name="Rusch D."/>
            <person name="Podicherti R."/>
            <person name="Tsui H.-C.T."/>
            <person name="Winkler M.E."/>
        </authorList>
    </citation>
    <scope>NUCLEOTIDE SEQUENCE</scope>
</reference>
<dbReference type="EMBL" id="UINC01000261">
    <property type="protein sequence ID" value="SUZ52198.1"/>
    <property type="molecule type" value="Genomic_DNA"/>
</dbReference>
<dbReference type="PANTHER" id="PTHR11803:SF39">
    <property type="entry name" value="2-IMINOBUTANOATE_2-IMINOPROPANOATE DEAMINASE"/>
    <property type="match status" value="1"/>
</dbReference>
<organism evidence="1">
    <name type="scientific">marine metagenome</name>
    <dbReference type="NCBI Taxonomy" id="408172"/>
    <lineage>
        <taxon>unclassified sequences</taxon>
        <taxon>metagenomes</taxon>
        <taxon>ecological metagenomes</taxon>
    </lineage>
</organism>
<sequence>MRTVSFFVAGLVLGGVVVGGFSSVLAQTERRAVNLPGRSVEAPFSDAILAGDTLYLSGRLGLENGQVPADPQQEARNILDQIQAVLEQAGMTMDDLVSVRVFCSDVAHFGDFNAVYTSYFSSAPPARAFVGSGALLRGARFEVAGIAVRP</sequence>